<evidence type="ECO:0000313" key="1">
    <source>
        <dbReference type="EMBL" id="MCP2350671.1"/>
    </source>
</evidence>
<evidence type="ECO:0000313" key="2">
    <source>
        <dbReference type="Proteomes" id="UP001320766"/>
    </source>
</evidence>
<dbReference type="Proteomes" id="UP001320766">
    <property type="component" value="Unassembled WGS sequence"/>
</dbReference>
<dbReference type="EMBL" id="JAMZEC010000001">
    <property type="protein sequence ID" value="MCP2350671.1"/>
    <property type="molecule type" value="Genomic_DNA"/>
</dbReference>
<dbReference type="RefSeq" id="WP_253776277.1">
    <property type="nucleotide sequence ID" value="NZ_BAAAVE010000017.1"/>
</dbReference>
<organism evidence="1 2">
    <name type="scientific">Nonomuraea roseoviolacea subsp. carminata</name>
    <dbReference type="NCBI Taxonomy" id="160689"/>
    <lineage>
        <taxon>Bacteria</taxon>
        <taxon>Bacillati</taxon>
        <taxon>Actinomycetota</taxon>
        <taxon>Actinomycetes</taxon>
        <taxon>Streptosporangiales</taxon>
        <taxon>Streptosporangiaceae</taxon>
        <taxon>Nonomuraea</taxon>
    </lineage>
</organism>
<sequence>MNIPKCGEKANITIKGVRIVNHPSSVFVRIADEHGDVYAMPPQAAITHASGQEPTDADLQERVAAALAALDGMEAEGYIQPYVAATVRKKLGIPPRHWPPQPGDVWDDGLPSGFFSPLWFAQVIHEAKCSHLVMVPMERGSENTDVKTPEELLVSTSELTLVHRHKDGGR</sequence>
<gene>
    <name evidence="1" type="ORF">HD595_006793</name>
</gene>
<keyword evidence="2" id="KW-1185">Reference proteome</keyword>
<reference evidence="1 2" key="1">
    <citation type="submission" date="2022-06" db="EMBL/GenBank/DDBJ databases">
        <title>Sequencing the genomes of 1000 actinobacteria strains.</title>
        <authorList>
            <person name="Klenk H.-P."/>
        </authorList>
    </citation>
    <scope>NUCLEOTIDE SEQUENCE [LARGE SCALE GENOMIC DNA]</scope>
    <source>
        <strain evidence="1 2">DSM 44170</strain>
    </source>
</reference>
<name>A0ABT1K9H6_9ACTN</name>
<protein>
    <submittedName>
        <fullName evidence="1">Uncharacterized protein</fullName>
    </submittedName>
</protein>
<comment type="caution">
    <text evidence="1">The sequence shown here is derived from an EMBL/GenBank/DDBJ whole genome shotgun (WGS) entry which is preliminary data.</text>
</comment>
<accession>A0ABT1K9H6</accession>
<proteinExistence type="predicted"/>